<gene>
    <name evidence="1" type="ORF">EVA_20372</name>
</gene>
<dbReference type="AlphaFoldDB" id="J9BVF0"/>
<reference evidence="1" key="1">
    <citation type="journal article" date="2012" name="PLoS ONE">
        <title>Gene sets for utilization of primary and secondary nutrition supplies in the distal gut of endangered iberian lynx.</title>
        <authorList>
            <person name="Alcaide M."/>
            <person name="Messina E."/>
            <person name="Richter M."/>
            <person name="Bargiela R."/>
            <person name="Peplies J."/>
            <person name="Huws S.A."/>
            <person name="Newbold C.J."/>
            <person name="Golyshin P.N."/>
            <person name="Simon M.A."/>
            <person name="Lopez G."/>
            <person name="Yakimov M.M."/>
            <person name="Ferrer M."/>
        </authorList>
    </citation>
    <scope>NUCLEOTIDE SEQUENCE</scope>
</reference>
<accession>J9BVF0</accession>
<protein>
    <submittedName>
        <fullName evidence="1">Uncharacterized protein</fullName>
    </submittedName>
</protein>
<sequence>MERSHTRHRSQIGTNQFAQSSRSCSVKDTYTCLF</sequence>
<comment type="caution">
    <text evidence="1">The sequence shown here is derived from an EMBL/GenBank/DDBJ whole genome shotgun (WGS) entry which is preliminary data.</text>
</comment>
<dbReference type="EMBL" id="AMCI01008128">
    <property type="protein sequence ID" value="EJW91525.1"/>
    <property type="molecule type" value="Genomic_DNA"/>
</dbReference>
<name>J9BVF0_9ZZZZ</name>
<evidence type="ECO:0000313" key="1">
    <source>
        <dbReference type="EMBL" id="EJW91525.1"/>
    </source>
</evidence>
<organism evidence="1">
    <name type="scientific">gut metagenome</name>
    <dbReference type="NCBI Taxonomy" id="749906"/>
    <lineage>
        <taxon>unclassified sequences</taxon>
        <taxon>metagenomes</taxon>
        <taxon>organismal metagenomes</taxon>
    </lineage>
</organism>
<proteinExistence type="predicted"/>